<dbReference type="AlphaFoldDB" id="A0A173TAX3"/>
<accession>A0A173TAX3</accession>
<protein>
    <submittedName>
        <fullName evidence="1">Uncharacterized protein</fullName>
    </submittedName>
</protein>
<proteinExistence type="predicted"/>
<evidence type="ECO:0000313" key="1">
    <source>
        <dbReference type="EMBL" id="CUM99105.1"/>
    </source>
</evidence>
<gene>
    <name evidence="1" type="ORF">ERS852425_01896</name>
</gene>
<dbReference type="EMBL" id="CYXT01000014">
    <property type="protein sequence ID" value="CUM99105.1"/>
    <property type="molecule type" value="Genomic_DNA"/>
</dbReference>
<dbReference type="Proteomes" id="UP000095598">
    <property type="component" value="Unassembled WGS sequence"/>
</dbReference>
<name>A0A173TAX3_ANAHA</name>
<sequence length="88" mass="10263">MKELNTSELLNKEMWFHPLDEFMVEQGYYSVLGDDDVISDIKQNKSVVYTDTMSNECKVKIDFDIVINNGVDETEEAFILKITKIETY</sequence>
<dbReference type="RefSeq" id="WP_055258775.1">
    <property type="nucleotide sequence ID" value="NZ_CYXT01000014.1"/>
</dbReference>
<organism evidence="1 2">
    <name type="scientific">Anaerostipes hadrus</name>
    <dbReference type="NCBI Taxonomy" id="649756"/>
    <lineage>
        <taxon>Bacteria</taxon>
        <taxon>Bacillati</taxon>
        <taxon>Bacillota</taxon>
        <taxon>Clostridia</taxon>
        <taxon>Lachnospirales</taxon>
        <taxon>Lachnospiraceae</taxon>
        <taxon>Anaerostipes</taxon>
    </lineage>
</organism>
<reference evidence="1 2" key="1">
    <citation type="submission" date="2015-09" db="EMBL/GenBank/DDBJ databases">
        <authorList>
            <consortium name="Pathogen Informatics"/>
        </authorList>
    </citation>
    <scope>NUCLEOTIDE SEQUENCE [LARGE SCALE GENOMIC DNA]</scope>
    <source>
        <strain evidence="1 2">2789STDY5608868</strain>
    </source>
</reference>
<evidence type="ECO:0000313" key="2">
    <source>
        <dbReference type="Proteomes" id="UP000095598"/>
    </source>
</evidence>